<feature type="transmembrane region" description="Helical" evidence="2">
    <location>
        <begin position="95"/>
        <end position="118"/>
    </location>
</feature>
<keyword evidence="2" id="KW-1133">Transmembrane helix</keyword>
<feature type="transmembrane region" description="Helical" evidence="2">
    <location>
        <begin position="57"/>
        <end position="75"/>
    </location>
</feature>
<evidence type="ECO:0000313" key="3">
    <source>
        <dbReference type="EMBL" id="KGE87233.1"/>
    </source>
</evidence>
<proteinExistence type="predicted"/>
<accession>A0A098S609</accession>
<dbReference type="STRING" id="1524460.IX84_16420"/>
<evidence type="ECO:0008006" key="5">
    <source>
        <dbReference type="Google" id="ProtNLM"/>
    </source>
</evidence>
<dbReference type="Proteomes" id="UP000029736">
    <property type="component" value="Unassembled WGS sequence"/>
</dbReference>
<evidence type="ECO:0000256" key="1">
    <source>
        <dbReference type="SAM" id="MobiDB-lite"/>
    </source>
</evidence>
<keyword evidence="4" id="KW-1185">Reference proteome</keyword>
<sequence>MSTLDNPNETIDPKEVSPWPTGSRHGLLAGLVLIIVGLIIHMTGMVDYTGQNSGGNWISNIATWGVMIAAIVLAVRQHKEQELGGFISFGRSFYVGFIVSLLIALTSAIWGYIFFAFVEPGLIDTMMEVSREQMIEHQGMSESDADQAMSYMTWMMNPAMLSVFAAVGSLIAGIIFSLIIGAIMKREA</sequence>
<name>A0A098S609_9BACT</name>
<feature type="region of interest" description="Disordered" evidence="1">
    <location>
        <begin position="1"/>
        <end position="20"/>
    </location>
</feature>
<organism evidence="3 4">
    <name type="scientific">Phaeodactylibacter xiamenensis</name>
    <dbReference type="NCBI Taxonomy" id="1524460"/>
    <lineage>
        <taxon>Bacteria</taxon>
        <taxon>Pseudomonadati</taxon>
        <taxon>Bacteroidota</taxon>
        <taxon>Saprospiria</taxon>
        <taxon>Saprospirales</taxon>
        <taxon>Haliscomenobacteraceae</taxon>
        <taxon>Phaeodactylibacter</taxon>
    </lineage>
</organism>
<keyword evidence="2" id="KW-0812">Transmembrane</keyword>
<dbReference type="OrthoDB" id="1122768at2"/>
<feature type="transmembrane region" description="Helical" evidence="2">
    <location>
        <begin position="27"/>
        <end position="45"/>
    </location>
</feature>
<dbReference type="EMBL" id="JPOS01000038">
    <property type="protein sequence ID" value="KGE87233.1"/>
    <property type="molecule type" value="Genomic_DNA"/>
</dbReference>
<dbReference type="InterPro" id="IPR025250">
    <property type="entry name" value="DUF4199"/>
</dbReference>
<dbReference type="AlphaFoldDB" id="A0A098S609"/>
<dbReference type="RefSeq" id="WP_044222776.1">
    <property type="nucleotide sequence ID" value="NZ_JBKAGJ010000021.1"/>
</dbReference>
<protein>
    <recommendedName>
        <fullName evidence="5">DUF4199 domain-containing protein</fullName>
    </recommendedName>
</protein>
<dbReference type="Pfam" id="PF13858">
    <property type="entry name" value="DUF4199"/>
    <property type="match status" value="1"/>
</dbReference>
<feature type="transmembrane region" description="Helical" evidence="2">
    <location>
        <begin position="159"/>
        <end position="184"/>
    </location>
</feature>
<reference evidence="3 4" key="1">
    <citation type="journal article" date="2014" name="Int. J. Syst. Evol. Microbiol.">
        <title>Phaeodactylibacter xiamenensis gen. nov., sp. nov., a member of the family Saprospiraceae isolated from the marine alga Phaeodactylum tricornutum.</title>
        <authorList>
            <person name="Chen Z.Jr."/>
            <person name="Lei X."/>
            <person name="Lai Q."/>
            <person name="Li Y."/>
            <person name="Zhang B."/>
            <person name="Zhang J."/>
            <person name="Zhang H."/>
            <person name="Yang L."/>
            <person name="Zheng W."/>
            <person name="Tian Y."/>
            <person name="Yu Z."/>
            <person name="Xu H.Jr."/>
            <person name="Zheng T."/>
        </authorList>
    </citation>
    <scope>NUCLEOTIDE SEQUENCE [LARGE SCALE GENOMIC DNA]</scope>
    <source>
        <strain evidence="3 4">KD52</strain>
    </source>
</reference>
<keyword evidence="2" id="KW-0472">Membrane</keyword>
<gene>
    <name evidence="3" type="ORF">IX84_16420</name>
</gene>
<comment type="caution">
    <text evidence="3">The sequence shown here is derived from an EMBL/GenBank/DDBJ whole genome shotgun (WGS) entry which is preliminary data.</text>
</comment>
<evidence type="ECO:0000313" key="4">
    <source>
        <dbReference type="Proteomes" id="UP000029736"/>
    </source>
</evidence>
<evidence type="ECO:0000256" key="2">
    <source>
        <dbReference type="SAM" id="Phobius"/>
    </source>
</evidence>